<keyword evidence="1" id="KW-0812">Transmembrane</keyword>
<protein>
    <submittedName>
        <fullName evidence="2">Uncharacterized protein</fullName>
    </submittedName>
</protein>
<organism evidence="2 3">
    <name type="scientific">Legionella adelaidensis</name>
    <dbReference type="NCBI Taxonomy" id="45056"/>
    <lineage>
        <taxon>Bacteria</taxon>
        <taxon>Pseudomonadati</taxon>
        <taxon>Pseudomonadota</taxon>
        <taxon>Gammaproteobacteria</taxon>
        <taxon>Legionellales</taxon>
        <taxon>Legionellaceae</taxon>
        <taxon>Legionella</taxon>
    </lineage>
</organism>
<dbReference type="AlphaFoldDB" id="A0A0W0R559"/>
<keyword evidence="1" id="KW-1133">Transmembrane helix</keyword>
<proteinExistence type="predicted"/>
<evidence type="ECO:0000313" key="2">
    <source>
        <dbReference type="EMBL" id="KTC66211.1"/>
    </source>
</evidence>
<dbReference type="RefSeq" id="WP_058461906.1">
    <property type="nucleotide sequence ID" value="NZ_CAAAHS010000005.1"/>
</dbReference>
<evidence type="ECO:0000313" key="3">
    <source>
        <dbReference type="Proteomes" id="UP000054859"/>
    </source>
</evidence>
<gene>
    <name evidence="2" type="ORF">Lade_0869</name>
</gene>
<accession>A0A0W0R559</accession>
<keyword evidence="3" id="KW-1185">Reference proteome</keyword>
<comment type="caution">
    <text evidence="2">The sequence shown here is derived from an EMBL/GenBank/DDBJ whole genome shotgun (WGS) entry which is preliminary data.</text>
</comment>
<evidence type="ECO:0000256" key="1">
    <source>
        <dbReference type="SAM" id="Phobius"/>
    </source>
</evidence>
<name>A0A0W0R559_9GAMM</name>
<sequence>MPRLFSKNSYSVNDIINQRNLMVFGVVAASCALLVYSPLVFFLTAAISLCAFVFNEVRKNENSIENQIRSLF</sequence>
<feature type="transmembrane region" description="Helical" evidence="1">
    <location>
        <begin position="21"/>
        <end position="54"/>
    </location>
</feature>
<dbReference type="EMBL" id="LNKA01000001">
    <property type="protein sequence ID" value="KTC66211.1"/>
    <property type="molecule type" value="Genomic_DNA"/>
</dbReference>
<dbReference type="Proteomes" id="UP000054859">
    <property type="component" value="Unassembled WGS sequence"/>
</dbReference>
<reference evidence="2 3" key="1">
    <citation type="submission" date="2015-11" db="EMBL/GenBank/DDBJ databases">
        <title>Identification of large and diverse effector repertoires of 38 Legionella species.</title>
        <authorList>
            <person name="Burstein D."/>
            <person name="Amaro F."/>
            <person name="Zusman T."/>
            <person name="Lifshitz Z."/>
            <person name="Cohen O."/>
            <person name="Gilbert J.A."/>
            <person name="Pupko T."/>
            <person name="Shuman H.A."/>
            <person name="Segal G."/>
        </authorList>
    </citation>
    <scope>NUCLEOTIDE SEQUENCE [LARGE SCALE GENOMIC DNA]</scope>
    <source>
        <strain evidence="2 3">1762-AUS-E</strain>
    </source>
</reference>
<dbReference type="PROSITE" id="PS51257">
    <property type="entry name" value="PROKAR_LIPOPROTEIN"/>
    <property type="match status" value="1"/>
</dbReference>
<dbReference type="PATRIC" id="fig|45056.6.peg.899"/>
<keyword evidence="1" id="KW-0472">Membrane</keyword>